<feature type="region of interest" description="Disordered" evidence="1">
    <location>
        <begin position="1"/>
        <end position="46"/>
    </location>
</feature>
<evidence type="ECO:0000256" key="1">
    <source>
        <dbReference type="SAM" id="MobiDB-lite"/>
    </source>
</evidence>
<keyword evidence="3" id="KW-1185">Reference proteome</keyword>
<sequence length="46" mass="5268">MALRIVKSNHGHPSLAKARDVRRNRRRGHGISYDRKGARQSRAPSF</sequence>
<organism evidence="2 3">
    <name type="scientific">Slackia exigua (strain ATCC 700122 / DSM 15923 / CIP 105133 / JCM 11022 / KCTC 5966 / S-7)</name>
    <dbReference type="NCBI Taxonomy" id="649764"/>
    <lineage>
        <taxon>Bacteria</taxon>
        <taxon>Bacillati</taxon>
        <taxon>Actinomycetota</taxon>
        <taxon>Coriobacteriia</taxon>
        <taxon>Eggerthellales</taxon>
        <taxon>Eggerthellaceae</taxon>
        <taxon>Slackia</taxon>
    </lineage>
</organism>
<feature type="compositionally biased region" description="Basic residues" evidence="1">
    <location>
        <begin position="20"/>
        <end position="29"/>
    </location>
</feature>
<gene>
    <name evidence="2" type="ORF">HMPREF0762_01894</name>
</gene>
<evidence type="ECO:0000313" key="2">
    <source>
        <dbReference type="EMBL" id="EEZ60417.1"/>
    </source>
</evidence>
<accession>D0WJ70</accession>
<protein>
    <submittedName>
        <fullName evidence="2">Uncharacterized protein</fullName>
    </submittedName>
</protein>
<dbReference type="Proteomes" id="UP000006001">
    <property type="component" value="Unassembled WGS sequence"/>
</dbReference>
<dbReference type="HOGENOM" id="CLU_3189091_0_0_11"/>
<dbReference type="EMBL" id="ACUX02000019">
    <property type="protein sequence ID" value="EEZ60417.1"/>
    <property type="molecule type" value="Genomic_DNA"/>
</dbReference>
<comment type="caution">
    <text evidence="2">The sequence shown here is derived from an EMBL/GenBank/DDBJ whole genome shotgun (WGS) entry which is preliminary data.</text>
</comment>
<proteinExistence type="predicted"/>
<evidence type="ECO:0000313" key="3">
    <source>
        <dbReference type="Proteomes" id="UP000006001"/>
    </source>
</evidence>
<reference evidence="2" key="1">
    <citation type="submission" date="2009-10" db="EMBL/GenBank/DDBJ databases">
        <authorList>
            <person name="Weinstock G."/>
            <person name="Sodergren E."/>
            <person name="Clifton S."/>
            <person name="Fulton L."/>
            <person name="Fulton B."/>
            <person name="Courtney L."/>
            <person name="Fronick C."/>
            <person name="Harrison M."/>
            <person name="Strong C."/>
            <person name="Farmer C."/>
            <person name="Delahaunty K."/>
            <person name="Markovic C."/>
            <person name="Hall O."/>
            <person name="Minx P."/>
            <person name="Tomlinson C."/>
            <person name="Mitreva M."/>
            <person name="Nelson J."/>
            <person name="Hou S."/>
            <person name="Wollam A."/>
            <person name="Pepin K.H."/>
            <person name="Johnson M."/>
            <person name="Bhonagiri V."/>
            <person name="Nash W.E."/>
            <person name="Warren W."/>
            <person name="Chinwalla A."/>
            <person name="Mardis E.R."/>
            <person name="Wilson R.K."/>
        </authorList>
    </citation>
    <scope>NUCLEOTIDE SEQUENCE [LARGE SCALE GENOMIC DNA]</scope>
    <source>
        <strain evidence="2">ATCC 700122</strain>
    </source>
</reference>
<dbReference type="AlphaFoldDB" id="D0WJ70"/>
<name>D0WJ70_SLAES</name>